<dbReference type="EMBL" id="BJWL01000007">
    <property type="protein sequence ID" value="GFY91016.1"/>
    <property type="molecule type" value="Genomic_DNA"/>
</dbReference>
<protein>
    <submittedName>
        <fullName evidence="1">Uncharacterized protein</fullName>
    </submittedName>
</protein>
<evidence type="ECO:0000313" key="1">
    <source>
        <dbReference type="EMBL" id="GFY91016.1"/>
    </source>
</evidence>
<reference evidence="1 2" key="1">
    <citation type="submission" date="2019-07" db="EMBL/GenBank/DDBJ databases">
        <title>De Novo Assembly of kiwifruit Actinidia rufa.</title>
        <authorList>
            <person name="Sugita-Konishi S."/>
            <person name="Sato K."/>
            <person name="Mori E."/>
            <person name="Abe Y."/>
            <person name="Kisaki G."/>
            <person name="Hamano K."/>
            <person name="Suezawa K."/>
            <person name="Otani M."/>
            <person name="Fukuda T."/>
            <person name="Manabe T."/>
            <person name="Gomi K."/>
            <person name="Tabuchi M."/>
            <person name="Akimitsu K."/>
            <person name="Kataoka I."/>
        </authorList>
    </citation>
    <scope>NUCLEOTIDE SEQUENCE [LARGE SCALE GENOMIC DNA]</scope>
    <source>
        <strain evidence="2">cv. Fuchu</strain>
    </source>
</reference>
<accession>A0A7J0EXU5</accession>
<proteinExistence type="predicted"/>
<sequence>MDAGGPRVPRSWSIPALQQAACRCGGAYTLMGSGVAVDEGKVSRILSCKSYRGARSEAIKMDNLKTLDYPLVG</sequence>
<keyword evidence="2" id="KW-1185">Reference proteome</keyword>
<name>A0A7J0EXU5_9ERIC</name>
<comment type="caution">
    <text evidence="1">The sequence shown here is derived from an EMBL/GenBank/DDBJ whole genome shotgun (WGS) entry which is preliminary data.</text>
</comment>
<evidence type="ECO:0000313" key="2">
    <source>
        <dbReference type="Proteomes" id="UP000585474"/>
    </source>
</evidence>
<organism evidence="1 2">
    <name type="scientific">Actinidia rufa</name>
    <dbReference type="NCBI Taxonomy" id="165716"/>
    <lineage>
        <taxon>Eukaryota</taxon>
        <taxon>Viridiplantae</taxon>
        <taxon>Streptophyta</taxon>
        <taxon>Embryophyta</taxon>
        <taxon>Tracheophyta</taxon>
        <taxon>Spermatophyta</taxon>
        <taxon>Magnoliopsida</taxon>
        <taxon>eudicotyledons</taxon>
        <taxon>Gunneridae</taxon>
        <taxon>Pentapetalae</taxon>
        <taxon>asterids</taxon>
        <taxon>Ericales</taxon>
        <taxon>Actinidiaceae</taxon>
        <taxon>Actinidia</taxon>
    </lineage>
</organism>
<gene>
    <name evidence="1" type="ORF">Acr_07g0012120</name>
</gene>
<dbReference type="Proteomes" id="UP000585474">
    <property type="component" value="Unassembled WGS sequence"/>
</dbReference>
<dbReference type="AlphaFoldDB" id="A0A7J0EXU5"/>